<organism evidence="2 3">
    <name type="scientific">Novosphingobium tardum</name>
    <dbReference type="NCBI Taxonomy" id="1538021"/>
    <lineage>
        <taxon>Bacteria</taxon>
        <taxon>Pseudomonadati</taxon>
        <taxon>Pseudomonadota</taxon>
        <taxon>Alphaproteobacteria</taxon>
        <taxon>Sphingomonadales</taxon>
        <taxon>Sphingomonadaceae</taxon>
        <taxon>Novosphingobium</taxon>
    </lineage>
</organism>
<keyword evidence="1" id="KW-0732">Signal</keyword>
<dbReference type="EMBL" id="JBHSDR010000006">
    <property type="protein sequence ID" value="MFC4295473.1"/>
    <property type="molecule type" value="Genomic_DNA"/>
</dbReference>
<feature type="signal peptide" evidence="1">
    <location>
        <begin position="1"/>
        <end position="19"/>
    </location>
</feature>
<accession>A0ABV8RQ10</accession>
<proteinExistence type="predicted"/>
<reference evidence="3" key="1">
    <citation type="journal article" date="2019" name="Int. J. Syst. Evol. Microbiol.">
        <title>The Global Catalogue of Microorganisms (GCM) 10K type strain sequencing project: providing services to taxonomists for standard genome sequencing and annotation.</title>
        <authorList>
            <consortium name="The Broad Institute Genomics Platform"/>
            <consortium name="The Broad Institute Genome Sequencing Center for Infectious Disease"/>
            <person name="Wu L."/>
            <person name="Ma J."/>
        </authorList>
    </citation>
    <scope>NUCLEOTIDE SEQUENCE [LARGE SCALE GENOMIC DNA]</scope>
    <source>
        <strain evidence="3">CGMCC 1.12989</strain>
    </source>
</reference>
<evidence type="ECO:0000313" key="3">
    <source>
        <dbReference type="Proteomes" id="UP001595828"/>
    </source>
</evidence>
<gene>
    <name evidence="2" type="ORF">ACFO0A_10445</name>
</gene>
<evidence type="ECO:0000313" key="2">
    <source>
        <dbReference type="EMBL" id="MFC4295473.1"/>
    </source>
</evidence>
<keyword evidence="3" id="KW-1185">Reference proteome</keyword>
<comment type="caution">
    <text evidence="2">The sequence shown here is derived from an EMBL/GenBank/DDBJ whole genome shotgun (WGS) entry which is preliminary data.</text>
</comment>
<feature type="chain" id="PRO_5046241690" evidence="1">
    <location>
        <begin position="20"/>
        <end position="200"/>
    </location>
</feature>
<sequence>MHYRFAALAAVVVTSPAAAEYGPTVAADAPAAAVVSQAPVTLSPTQNVTLLPQQATGDVLRAGAPIPVALSEFLTTKGKALKVGQRVRLEVAQDVMVNGRLAIPARSPVEGVLTEVRNKGMWGKSGAIRLHINSVNVNGTPVRLTGDMDTRGQTGTAGVVGAIVALPIAGFFVTGTSAEMALNMPGRAFLDQDVALAPAP</sequence>
<dbReference type="RefSeq" id="WP_379538946.1">
    <property type="nucleotide sequence ID" value="NZ_JBHSDR010000006.1"/>
</dbReference>
<name>A0ABV8RQ10_9SPHN</name>
<evidence type="ECO:0000256" key="1">
    <source>
        <dbReference type="SAM" id="SignalP"/>
    </source>
</evidence>
<protein>
    <submittedName>
        <fullName evidence="2">Uncharacterized protein</fullName>
    </submittedName>
</protein>
<dbReference type="Proteomes" id="UP001595828">
    <property type="component" value="Unassembled WGS sequence"/>
</dbReference>